<evidence type="ECO:0000256" key="1">
    <source>
        <dbReference type="ARBA" id="ARBA00007320"/>
    </source>
</evidence>
<comment type="similarity">
    <text evidence="1 4">Belongs to the universal ribosomal protein uL15 family.</text>
</comment>
<keyword evidence="4" id="KW-0694">RNA-binding</keyword>
<dbReference type="SUPFAM" id="SSF52080">
    <property type="entry name" value="Ribosomal proteins L15p and L18e"/>
    <property type="match status" value="1"/>
</dbReference>
<dbReference type="InterPro" id="IPR021131">
    <property type="entry name" value="Ribosomal_uL15/eL18"/>
</dbReference>
<keyword evidence="2 4" id="KW-0689">Ribosomal protein</keyword>
<feature type="domain" description="Large ribosomal subunit protein uL15/eL18" evidence="6">
    <location>
        <begin position="76"/>
        <end position="140"/>
    </location>
</feature>
<gene>
    <name evidence="4" type="primary">rplO</name>
    <name evidence="7" type="ORF">A2671_01795</name>
</gene>
<dbReference type="NCBIfam" id="TIGR01071">
    <property type="entry name" value="rplO_bact"/>
    <property type="match status" value="1"/>
</dbReference>
<dbReference type="InterPro" id="IPR030878">
    <property type="entry name" value="Ribosomal_uL15"/>
</dbReference>
<feature type="region of interest" description="Disordered" evidence="5">
    <location>
        <begin position="1"/>
        <end position="45"/>
    </location>
</feature>
<feature type="compositionally biased region" description="Basic residues" evidence="5">
    <location>
        <begin position="21"/>
        <end position="42"/>
    </location>
</feature>
<dbReference type="Proteomes" id="UP000178344">
    <property type="component" value="Unassembled WGS sequence"/>
</dbReference>
<proteinExistence type="inferred from homology"/>
<evidence type="ECO:0000256" key="4">
    <source>
        <dbReference type="HAMAP-Rule" id="MF_01341"/>
    </source>
</evidence>
<evidence type="ECO:0000256" key="2">
    <source>
        <dbReference type="ARBA" id="ARBA00022980"/>
    </source>
</evidence>
<keyword evidence="3 4" id="KW-0687">Ribonucleoprotein</keyword>
<evidence type="ECO:0000313" key="7">
    <source>
        <dbReference type="EMBL" id="OGG47571.1"/>
    </source>
</evidence>
<comment type="subunit">
    <text evidence="4">Part of the 50S ribosomal subunit.</text>
</comment>
<dbReference type="EMBL" id="MFKQ01000006">
    <property type="protein sequence ID" value="OGG47571.1"/>
    <property type="molecule type" value="Genomic_DNA"/>
</dbReference>
<accession>A0A1F6CF08</accession>
<dbReference type="Pfam" id="PF00828">
    <property type="entry name" value="Ribosomal_L27A"/>
    <property type="match status" value="1"/>
</dbReference>
<organism evidence="7 8">
    <name type="scientific">Candidatus Kaiserbacteria bacterium RIFCSPHIGHO2_01_FULL_49_13</name>
    <dbReference type="NCBI Taxonomy" id="1798477"/>
    <lineage>
        <taxon>Bacteria</taxon>
        <taxon>Candidatus Kaiseribacteriota</taxon>
    </lineage>
</organism>
<name>A0A1F6CF08_9BACT</name>
<comment type="function">
    <text evidence="4">Binds to the 23S rRNA.</text>
</comment>
<dbReference type="PANTHER" id="PTHR12934">
    <property type="entry name" value="50S RIBOSOMAL PROTEIN L15"/>
    <property type="match status" value="1"/>
</dbReference>
<dbReference type="GO" id="GO:0003735">
    <property type="term" value="F:structural constituent of ribosome"/>
    <property type="evidence" value="ECO:0007669"/>
    <property type="project" value="InterPro"/>
</dbReference>
<dbReference type="InterPro" id="IPR005749">
    <property type="entry name" value="Ribosomal_uL15_bac-type"/>
</dbReference>
<dbReference type="GO" id="GO:0019843">
    <property type="term" value="F:rRNA binding"/>
    <property type="evidence" value="ECO:0007669"/>
    <property type="project" value="UniProtKB-UniRule"/>
</dbReference>
<dbReference type="HAMAP" id="MF_01341">
    <property type="entry name" value="Ribosomal_uL15"/>
    <property type="match status" value="1"/>
</dbReference>
<evidence type="ECO:0000313" key="8">
    <source>
        <dbReference type="Proteomes" id="UP000178344"/>
    </source>
</evidence>
<dbReference type="InterPro" id="IPR036227">
    <property type="entry name" value="Ribosomal_uL15/eL18_sf"/>
</dbReference>
<keyword evidence="4" id="KW-0699">rRNA-binding</keyword>
<evidence type="ECO:0000259" key="6">
    <source>
        <dbReference type="Pfam" id="PF00828"/>
    </source>
</evidence>
<sequence>MQLNTLQPNHPGRRSREVGRGGKRGKTSGRGTKGQKARAGHKMRPELRDIIKKIPKLRGYRFHGITEKPFALSLLTVAAAFENGATITPKTLRTRGLIRENIKNIKILGSSKLNKKLTIKGMAVSGSARAVIEKAGGTIEAK</sequence>
<dbReference type="AlphaFoldDB" id="A0A1F6CF08"/>
<comment type="caution">
    <text evidence="7">The sequence shown here is derived from an EMBL/GenBank/DDBJ whole genome shotgun (WGS) entry which is preliminary data.</text>
</comment>
<evidence type="ECO:0000256" key="5">
    <source>
        <dbReference type="SAM" id="MobiDB-lite"/>
    </source>
</evidence>
<dbReference type="Gene3D" id="3.100.10.10">
    <property type="match status" value="1"/>
</dbReference>
<dbReference type="PANTHER" id="PTHR12934:SF11">
    <property type="entry name" value="LARGE RIBOSOMAL SUBUNIT PROTEIN UL15M"/>
    <property type="match status" value="1"/>
</dbReference>
<dbReference type="GO" id="GO:0022625">
    <property type="term" value="C:cytosolic large ribosomal subunit"/>
    <property type="evidence" value="ECO:0007669"/>
    <property type="project" value="TreeGrafter"/>
</dbReference>
<dbReference type="GO" id="GO:0006412">
    <property type="term" value="P:translation"/>
    <property type="evidence" value="ECO:0007669"/>
    <property type="project" value="UniProtKB-UniRule"/>
</dbReference>
<protein>
    <recommendedName>
        <fullName evidence="4">Large ribosomal subunit protein uL15</fullName>
    </recommendedName>
</protein>
<evidence type="ECO:0000256" key="3">
    <source>
        <dbReference type="ARBA" id="ARBA00023274"/>
    </source>
</evidence>
<reference evidence="7 8" key="1">
    <citation type="journal article" date="2016" name="Nat. Commun.">
        <title>Thousands of microbial genomes shed light on interconnected biogeochemical processes in an aquifer system.</title>
        <authorList>
            <person name="Anantharaman K."/>
            <person name="Brown C.T."/>
            <person name="Hug L.A."/>
            <person name="Sharon I."/>
            <person name="Castelle C.J."/>
            <person name="Probst A.J."/>
            <person name="Thomas B.C."/>
            <person name="Singh A."/>
            <person name="Wilkins M.J."/>
            <person name="Karaoz U."/>
            <person name="Brodie E.L."/>
            <person name="Williams K.H."/>
            <person name="Hubbard S.S."/>
            <person name="Banfield J.F."/>
        </authorList>
    </citation>
    <scope>NUCLEOTIDE SEQUENCE [LARGE SCALE GENOMIC DNA]</scope>
</reference>